<evidence type="ECO:0000259" key="6">
    <source>
        <dbReference type="Pfam" id="PF04893"/>
    </source>
</evidence>
<evidence type="ECO:0000256" key="3">
    <source>
        <dbReference type="ARBA" id="ARBA00022989"/>
    </source>
</evidence>
<organism evidence="7 8">
    <name type="scientific">Lysinibacillus composti</name>
    <dbReference type="NCBI Taxonomy" id="720633"/>
    <lineage>
        <taxon>Bacteria</taxon>
        <taxon>Bacillati</taxon>
        <taxon>Bacillota</taxon>
        <taxon>Bacilli</taxon>
        <taxon>Bacillales</taxon>
        <taxon>Bacillaceae</taxon>
        <taxon>Lysinibacillus</taxon>
    </lineage>
</organism>
<dbReference type="AlphaFoldDB" id="A0A3N9UB64"/>
<reference evidence="7 8" key="1">
    <citation type="journal article" date="2013" name="J. Microbiol.">
        <title>Lysinibacillus chungkukjangi sp. nov., isolated from Chungkukjang, Korean fermented soybean food.</title>
        <authorList>
            <person name="Kim S.J."/>
            <person name="Jang Y.H."/>
            <person name="Hamada M."/>
            <person name="Ahn J.H."/>
            <person name="Weon H.Y."/>
            <person name="Suzuki K."/>
            <person name="Whang K.S."/>
            <person name="Kwon S.W."/>
        </authorList>
    </citation>
    <scope>NUCLEOTIDE SEQUENCE [LARGE SCALE GENOMIC DNA]</scope>
    <source>
        <strain evidence="7 8">MCCC 1A12701</strain>
    </source>
</reference>
<dbReference type="Pfam" id="PF04893">
    <property type="entry name" value="Yip1"/>
    <property type="match status" value="1"/>
</dbReference>
<feature type="transmembrane region" description="Helical" evidence="5">
    <location>
        <begin position="178"/>
        <end position="211"/>
    </location>
</feature>
<feature type="domain" description="Yip1" evidence="6">
    <location>
        <begin position="12"/>
        <end position="195"/>
    </location>
</feature>
<feature type="transmembrane region" description="Helical" evidence="5">
    <location>
        <begin position="62"/>
        <end position="90"/>
    </location>
</feature>
<dbReference type="EMBL" id="RRCT01000017">
    <property type="protein sequence ID" value="RQW73651.1"/>
    <property type="molecule type" value="Genomic_DNA"/>
</dbReference>
<feature type="transmembrane region" description="Helical" evidence="5">
    <location>
        <begin position="29"/>
        <end position="50"/>
    </location>
</feature>
<dbReference type="GO" id="GO:0016020">
    <property type="term" value="C:membrane"/>
    <property type="evidence" value="ECO:0007669"/>
    <property type="project" value="UniProtKB-SubCell"/>
</dbReference>
<evidence type="ECO:0000256" key="2">
    <source>
        <dbReference type="ARBA" id="ARBA00022692"/>
    </source>
</evidence>
<keyword evidence="4 5" id="KW-0472">Membrane</keyword>
<comment type="caution">
    <text evidence="7">The sequence shown here is derived from an EMBL/GenBank/DDBJ whole genome shotgun (WGS) entry which is preliminary data.</text>
</comment>
<feature type="transmembrane region" description="Helical" evidence="5">
    <location>
        <begin position="102"/>
        <end position="126"/>
    </location>
</feature>
<dbReference type="RefSeq" id="WP_124766251.1">
    <property type="nucleotide sequence ID" value="NZ_JAFBDY010000016.1"/>
</dbReference>
<gene>
    <name evidence="7" type="ORF">EBB45_15485</name>
</gene>
<name>A0A3N9UB64_9BACI</name>
<evidence type="ECO:0000256" key="5">
    <source>
        <dbReference type="SAM" id="Phobius"/>
    </source>
</evidence>
<dbReference type="InterPro" id="IPR006977">
    <property type="entry name" value="Yip1_dom"/>
</dbReference>
<dbReference type="Proteomes" id="UP000274033">
    <property type="component" value="Unassembled WGS sequence"/>
</dbReference>
<evidence type="ECO:0000256" key="1">
    <source>
        <dbReference type="ARBA" id="ARBA00004141"/>
    </source>
</evidence>
<sequence length="212" mass="23866">MNEQERLNPFLSVWLHPKKTARYVMEQKGIPYTLFIIAIGYIGSLCAGLTDTELYPMMSLWVILLLLVILSPILGIISNALYSLIVWLIGKLFKGTGTYQDIFKSMSLVAIPYIVLIPFYLIWMFVEPESLFSGDVFGDFIVLPIITLIVTFVVTVWCFVISIAIVAEAHKISNWKAFFTLFIPTIILIIVLVVIFLLIALLILAIGTVFAV</sequence>
<keyword evidence="2 5" id="KW-0812">Transmembrane</keyword>
<keyword evidence="3 5" id="KW-1133">Transmembrane helix</keyword>
<accession>A0A3N9UB64</accession>
<evidence type="ECO:0000313" key="7">
    <source>
        <dbReference type="EMBL" id="RQW73651.1"/>
    </source>
</evidence>
<dbReference type="OrthoDB" id="2987623at2"/>
<evidence type="ECO:0000313" key="8">
    <source>
        <dbReference type="Proteomes" id="UP000274033"/>
    </source>
</evidence>
<protein>
    <submittedName>
        <fullName evidence="7">YIP1 family protein</fullName>
    </submittedName>
</protein>
<proteinExistence type="predicted"/>
<comment type="subcellular location">
    <subcellularLocation>
        <location evidence="1">Membrane</location>
        <topology evidence="1">Multi-pass membrane protein</topology>
    </subcellularLocation>
</comment>
<feature type="transmembrane region" description="Helical" evidence="5">
    <location>
        <begin position="141"/>
        <end position="166"/>
    </location>
</feature>
<keyword evidence="8" id="KW-1185">Reference proteome</keyword>
<evidence type="ECO:0000256" key="4">
    <source>
        <dbReference type="ARBA" id="ARBA00023136"/>
    </source>
</evidence>